<organism evidence="1 2">
    <name type="scientific">Anabaena cylindrica FACHB-318</name>
    <dbReference type="NCBI Taxonomy" id="2692880"/>
    <lineage>
        <taxon>Bacteria</taxon>
        <taxon>Bacillati</taxon>
        <taxon>Cyanobacteriota</taxon>
        <taxon>Cyanophyceae</taxon>
        <taxon>Nostocales</taxon>
        <taxon>Nostocaceae</taxon>
        <taxon>Anabaena</taxon>
    </lineage>
</organism>
<protein>
    <submittedName>
        <fullName evidence="1">Uncharacterized protein</fullName>
    </submittedName>
</protein>
<dbReference type="Proteomes" id="UP000638897">
    <property type="component" value="Unassembled WGS sequence"/>
</dbReference>
<gene>
    <name evidence="1" type="ORF">H6F81_07915</name>
</gene>
<reference evidence="1 2" key="1">
    <citation type="journal article" date="2020" name="ISME J.">
        <title>Comparative genomics reveals insights into cyanobacterial evolution and habitat adaptation.</title>
        <authorList>
            <person name="Chen M.Y."/>
            <person name="Teng W.K."/>
            <person name="Zhao L."/>
            <person name="Hu C.X."/>
            <person name="Zhou Y.K."/>
            <person name="Han B.P."/>
            <person name="Song L.R."/>
            <person name="Shu W.S."/>
        </authorList>
    </citation>
    <scope>NUCLEOTIDE SEQUENCE [LARGE SCALE GENOMIC DNA]</scope>
    <source>
        <strain evidence="1 2">FACHB-318</strain>
    </source>
</reference>
<evidence type="ECO:0000313" key="2">
    <source>
        <dbReference type="Proteomes" id="UP000638897"/>
    </source>
</evidence>
<sequence>MESTFITLAKQWRDETRGISSTNQMSMHPAYQQIIGMGETIIPLLLRELERKSGRWFWALKSISREDPVPSEFRGNTKEMTRAWLEWGKQRGYEW</sequence>
<accession>A0ABR7ZFQ4</accession>
<comment type="caution">
    <text evidence="1">The sequence shown here is derived from an EMBL/GenBank/DDBJ whole genome shotgun (WGS) entry which is preliminary data.</text>
</comment>
<keyword evidence="2" id="KW-1185">Reference proteome</keyword>
<proteinExistence type="predicted"/>
<dbReference type="EMBL" id="JACJQC010000005">
    <property type="protein sequence ID" value="MBD2171170.1"/>
    <property type="molecule type" value="Genomic_DNA"/>
</dbReference>
<name>A0ABR7ZFQ4_ANACY</name>
<evidence type="ECO:0000313" key="1">
    <source>
        <dbReference type="EMBL" id="MBD2171170.1"/>
    </source>
</evidence>